<dbReference type="AlphaFoldDB" id="A0A3G3IF06"/>
<sequence>MMNKCCRCGYEWAPRSKEPLRCPSCKSTRWNKEAIKDKCLRCGAEWVQRGSESPKYCPICHSSMWNSEKVTYTCPKCGLTRTLRSNSRIGLCPVCDRYVDSRPKTQFDDFRPKEAGVSDIVRIWTDGEGLTLVYVDNGRGMTYLYAEGDLVGSINFSSWCRNNKLSMEYVLRNYQEDSLSEKLSKLAMSMLSDDEAPSDRISIIAELRGITEEQAIIVSMHDDGMEPLPISLKLGIPFSTVMDTLNNIPPISGKGIRSDIGKDAKPDMGHRDILGDEKV</sequence>
<evidence type="ECO:0000313" key="3">
    <source>
        <dbReference type="Proteomes" id="UP000273278"/>
    </source>
</evidence>
<protein>
    <submittedName>
        <fullName evidence="2">Uncharacterized protein</fullName>
    </submittedName>
</protein>
<gene>
    <name evidence="2" type="ORF">BKD89_01165</name>
</gene>
<dbReference type="EMBL" id="CP017686">
    <property type="protein sequence ID" value="AYQ54430.1"/>
    <property type="molecule type" value="Genomic_DNA"/>
</dbReference>
<name>A0A3G3IF06_9ARCH</name>
<proteinExistence type="predicted"/>
<dbReference type="Proteomes" id="UP000273278">
    <property type="component" value="Chromosome"/>
</dbReference>
<evidence type="ECO:0000256" key="1">
    <source>
        <dbReference type="SAM" id="MobiDB-lite"/>
    </source>
</evidence>
<accession>A0A3G3IF06</accession>
<organism evidence="2 3">
    <name type="scientific">Methanomethylophilus alvi</name>
    <dbReference type="NCBI Taxonomy" id="1291540"/>
    <lineage>
        <taxon>Archaea</taxon>
        <taxon>Methanobacteriati</taxon>
        <taxon>Thermoplasmatota</taxon>
        <taxon>Thermoplasmata</taxon>
        <taxon>Methanomassiliicoccales</taxon>
        <taxon>Methanomethylophilaceae</taxon>
        <taxon>Methanomethylophilus</taxon>
    </lineage>
</organism>
<evidence type="ECO:0000313" key="2">
    <source>
        <dbReference type="EMBL" id="AYQ54430.1"/>
    </source>
</evidence>
<reference evidence="2 3" key="1">
    <citation type="submission" date="2016-10" db="EMBL/GenBank/DDBJ databases">
        <title>Complete genome of the TMA-utilizing, human hosted archaeon Methanomethylophilus alvus Gen. nov, sp. nov., strain Mx-05, derived from a pure culture.</title>
        <authorList>
            <person name="Brugere J.-F."/>
            <person name="Ben Hania W."/>
            <person name="Chaudhary P.P."/>
            <person name="Gaci N."/>
            <person name="Borrel G."/>
            <person name="Cao Van Tuat L."/>
            <person name="Fardeau M.-L."/>
            <person name="Harris H.M.B."/>
            <person name="O'Toole P.W."/>
            <person name="Ollivier B."/>
        </authorList>
    </citation>
    <scope>NUCLEOTIDE SEQUENCE [LARGE SCALE GENOMIC DNA]</scope>
    <source>
        <strain evidence="2 3">Mx-05</strain>
    </source>
</reference>
<dbReference type="RefSeq" id="WP_015504142.1">
    <property type="nucleotide sequence ID" value="NZ_CAYAYG010000024.1"/>
</dbReference>
<feature type="region of interest" description="Disordered" evidence="1">
    <location>
        <begin position="256"/>
        <end position="279"/>
    </location>
</feature>
<dbReference type="GeneID" id="41321036"/>